<dbReference type="Pfam" id="PF07369">
    <property type="entry name" value="DUF1488"/>
    <property type="match status" value="1"/>
</dbReference>
<dbReference type="RefSeq" id="WP_060587798.1">
    <property type="nucleotide sequence ID" value="NZ_CP013067.1"/>
</dbReference>
<dbReference type="KEGG" id="asr:WL1483_2129"/>
<reference evidence="2" key="1">
    <citation type="submission" date="2015-10" db="EMBL/GenBank/DDBJ databases">
        <title>Complete Genome Sequence of Aeromonas schubertii strain WL1483.</title>
        <authorList>
            <person name="Liu L."/>
        </authorList>
    </citation>
    <scope>NUCLEOTIDE SEQUENCE [LARGE SCALE GENOMIC DNA]</scope>
    <source>
        <strain evidence="2">WL1483</strain>
    </source>
</reference>
<organism evidence="1 2">
    <name type="scientific">Aeromonas schubertii</name>
    <dbReference type="NCBI Taxonomy" id="652"/>
    <lineage>
        <taxon>Bacteria</taxon>
        <taxon>Pseudomonadati</taxon>
        <taxon>Pseudomonadota</taxon>
        <taxon>Gammaproteobacteria</taxon>
        <taxon>Aeromonadales</taxon>
        <taxon>Aeromonadaceae</taxon>
        <taxon>Aeromonas</taxon>
    </lineage>
</organism>
<dbReference type="PATRIC" id="fig|652.5.peg.4069"/>
<dbReference type="SUPFAM" id="SSF160272">
    <property type="entry name" value="Shew3726-like"/>
    <property type="match status" value="1"/>
</dbReference>
<dbReference type="Proteomes" id="UP000058114">
    <property type="component" value="Chromosome"/>
</dbReference>
<dbReference type="Gene3D" id="3.30.160.140">
    <property type="entry name" value="Shew3726-like"/>
    <property type="match status" value="1"/>
</dbReference>
<evidence type="ECO:0000313" key="2">
    <source>
        <dbReference type="Proteomes" id="UP000058114"/>
    </source>
</evidence>
<evidence type="ECO:0000313" key="1">
    <source>
        <dbReference type="EMBL" id="ALP41548.1"/>
    </source>
</evidence>
<gene>
    <name evidence="1" type="ORF">WL1483_2129</name>
</gene>
<dbReference type="EMBL" id="CP013067">
    <property type="protein sequence ID" value="ALP41548.1"/>
    <property type="molecule type" value="Genomic_DNA"/>
</dbReference>
<dbReference type="InterPro" id="IPR036692">
    <property type="entry name" value="Shew3726-like_sf"/>
</dbReference>
<dbReference type="InterPro" id="IPR009962">
    <property type="entry name" value="DUF1488"/>
</dbReference>
<name>A0A0S2SIL9_9GAMM</name>
<accession>A0A0S2SIL9</accession>
<dbReference type="AlphaFoldDB" id="A0A0S2SIL9"/>
<protein>
    <submittedName>
        <fullName evidence="1">Uncharacterized protein</fullName>
    </submittedName>
</protein>
<reference evidence="1 2" key="2">
    <citation type="journal article" date="2016" name="Genome Announc.">
        <title>Complete Genome Sequence of the Highly Virulent Aeromonas schubertii Strain WL1483, Isolated from Diseased Snakehead Fish (Channa argus) in China.</title>
        <authorList>
            <person name="Liu L."/>
            <person name="Li N."/>
            <person name="Zhang D."/>
            <person name="Fu X."/>
            <person name="Shi C."/>
            <person name="Lin Q."/>
            <person name="Hao G."/>
        </authorList>
    </citation>
    <scope>NUCLEOTIDE SEQUENCE [LARGE SCALE GENOMIC DNA]</scope>
    <source>
        <strain evidence="1 2">WL1483</strain>
    </source>
</reference>
<sequence length="97" mass="10831">MNQDILFPDLQEWQAAQQRICFPAQMMGALIQCCISKGQLERMAGLVLRSEDDALRAFSSLRFDIEELATQAIEEQAFAPDGSITIGQWAHGHHGDL</sequence>
<proteinExistence type="predicted"/>